<comment type="caution">
    <text evidence="2">The sequence shown here is derived from an EMBL/GenBank/DDBJ whole genome shotgun (WGS) entry which is preliminary data.</text>
</comment>
<keyword evidence="3" id="KW-1185">Reference proteome</keyword>
<feature type="region of interest" description="Disordered" evidence="1">
    <location>
        <begin position="258"/>
        <end position="355"/>
    </location>
</feature>
<sequence length="742" mass="80851">MLTYPDPQKFEQIRAQWETAQPGSDAPSKMVSRKEKAAAHRPPNSDQNNNGAASRFRRTISHGLSFMSISTPRLQRKTTLGPQPPGRQSNVALESGRRFPLVRDSTSVDDGSGSPKKRTSSANAQQTARDLDPDATPKPLPRAHTMSYIPRPSRSGSETSAYEDEPPAQKAALPLNLDAHSAAPSKIPTPSPPATERRRSSPRQYVPQHTAKQAKDIAAGLAFAGVNAASVSPSKTSVRSHTTPNLVNAVDSLPPTGFVATRKSKLPQKPSATRLVQRPSAKENIPAANRENRRMSRIPEVPSKRESLAASPTPVSAGSGNSHRPNRQARRPTPLATGERLGPTLETNTPPTAKRVQDNMPSILQPVNPSRNFNGSFIAQPRLMGAVGAPTPPASEPAAAQLALPRMSSSKNLDRRTLTAASVRNVEGTSSTSVVGPYDEVRLPRSSTFHHMMRPSELAIPVPPIPEKFRSPSMPVLLKTKPDQTPVSYTPPSPAPAVKHGQEQSVPKVNNPGLYLRESVFAPFAVNFGSNQPTAPIEEEKEAAEDAVPDESPDAAVVLPQFVSVRSPLARPWSILDRQYKSVANGSPIVQVTEPKPPIWWAGRFSAKYDRWRTEVSIAQVNPHYKPEGLLGKCTLNQENLAKCYIFLQLRDTCMTDEAADSLWEFEHKYRLDHDLLSTMLDPLATRKLKYENIAPPKEEGHGPISRAVRKLTPRKSSIVNLLKGKGWNKTEDTQSGACGSH</sequence>
<organism evidence="2 3">
    <name type="scientific">Massariosphaeria phaeospora</name>
    <dbReference type="NCBI Taxonomy" id="100035"/>
    <lineage>
        <taxon>Eukaryota</taxon>
        <taxon>Fungi</taxon>
        <taxon>Dikarya</taxon>
        <taxon>Ascomycota</taxon>
        <taxon>Pezizomycotina</taxon>
        <taxon>Dothideomycetes</taxon>
        <taxon>Pleosporomycetidae</taxon>
        <taxon>Pleosporales</taxon>
        <taxon>Pleosporales incertae sedis</taxon>
        <taxon>Massariosphaeria</taxon>
    </lineage>
</organism>
<evidence type="ECO:0000256" key="1">
    <source>
        <dbReference type="SAM" id="MobiDB-lite"/>
    </source>
</evidence>
<feature type="region of interest" description="Disordered" evidence="1">
    <location>
        <begin position="1"/>
        <end position="213"/>
    </location>
</feature>
<feature type="compositionally biased region" description="Polar residues" evidence="1">
    <location>
        <begin position="313"/>
        <end position="323"/>
    </location>
</feature>
<protein>
    <submittedName>
        <fullName evidence="2">Uncharacterized protein</fullName>
    </submittedName>
</protein>
<name>A0A7C8I6R7_9PLEO</name>
<reference evidence="2 3" key="1">
    <citation type="submission" date="2020-01" db="EMBL/GenBank/DDBJ databases">
        <authorList>
            <consortium name="DOE Joint Genome Institute"/>
            <person name="Haridas S."/>
            <person name="Albert R."/>
            <person name="Binder M."/>
            <person name="Bloem J."/>
            <person name="Labutti K."/>
            <person name="Salamov A."/>
            <person name="Andreopoulos B."/>
            <person name="Baker S.E."/>
            <person name="Barry K."/>
            <person name="Bills G."/>
            <person name="Bluhm B.H."/>
            <person name="Cannon C."/>
            <person name="Castanera R."/>
            <person name="Culley D.E."/>
            <person name="Daum C."/>
            <person name="Ezra D."/>
            <person name="Gonzalez J.B."/>
            <person name="Henrissat B."/>
            <person name="Kuo A."/>
            <person name="Liang C."/>
            <person name="Lipzen A."/>
            <person name="Lutzoni F."/>
            <person name="Magnuson J."/>
            <person name="Mondo S."/>
            <person name="Nolan M."/>
            <person name="Ohm R."/>
            <person name="Pangilinan J."/>
            <person name="Park H.-J.H."/>
            <person name="Ramirez L."/>
            <person name="Alfaro M."/>
            <person name="Sun H."/>
            <person name="Tritt A."/>
            <person name="Yoshinaga Y."/>
            <person name="Zwiers L.-H.L."/>
            <person name="Turgeon B.G."/>
            <person name="Goodwin S.B."/>
            <person name="Spatafora J.W."/>
            <person name="Crous P.W."/>
            <person name="Grigoriev I.V."/>
        </authorList>
    </citation>
    <scope>NUCLEOTIDE SEQUENCE [LARGE SCALE GENOMIC DNA]</scope>
    <source>
        <strain evidence="2 3">CBS 611.86</strain>
    </source>
</reference>
<proteinExistence type="predicted"/>
<feature type="compositionally biased region" description="Polar residues" evidence="1">
    <location>
        <begin position="230"/>
        <end position="246"/>
    </location>
</feature>
<feature type="compositionally biased region" description="Polar residues" evidence="1">
    <location>
        <begin position="67"/>
        <end position="92"/>
    </location>
</feature>
<gene>
    <name evidence="2" type="ORF">BDV95DRAFT_635968</name>
</gene>
<dbReference type="OrthoDB" id="3557758at2759"/>
<dbReference type="AlphaFoldDB" id="A0A7C8I6R7"/>
<evidence type="ECO:0000313" key="2">
    <source>
        <dbReference type="EMBL" id="KAF2872137.1"/>
    </source>
</evidence>
<accession>A0A7C8I6R7</accession>
<evidence type="ECO:0000313" key="3">
    <source>
        <dbReference type="Proteomes" id="UP000481861"/>
    </source>
</evidence>
<dbReference type="EMBL" id="JAADJZ010000010">
    <property type="protein sequence ID" value="KAF2872137.1"/>
    <property type="molecule type" value="Genomic_DNA"/>
</dbReference>
<feature type="region of interest" description="Disordered" evidence="1">
    <location>
        <begin position="230"/>
        <end position="249"/>
    </location>
</feature>
<feature type="region of interest" description="Disordered" evidence="1">
    <location>
        <begin position="482"/>
        <end position="504"/>
    </location>
</feature>
<dbReference type="Proteomes" id="UP000481861">
    <property type="component" value="Unassembled WGS sequence"/>
</dbReference>